<evidence type="ECO:0000256" key="6">
    <source>
        <dbReference type="ARBA" id="ARBA00022989"/>
    </source>
</evidence>
<accession>A0A1M6MEU1</accession>
<evidence type="ECO:0000256" key="4">
    <source>
        <dbReference type="ARBA" id="ARBA00022538"/>
    </source>
</evidence>
<dbReference type="InterPro" id="IPR006153">
    <property type="entry name" value="Cation/H_exchanger_TM"/>
</dbReference>
<dbReference type="InterPro" id="IPR006037">
    <property type="entry name" value="RCK_C"/>
</dbReference>
<dbReference type="PROSITE" id="PS51202">
    <property type="entry name" value="RCK_C"/>
    <property type="match status" value="1"/>
</dbReference>
<comment type="similarity">
    <text evidence="2">Belongs to the monovalent cation:proton antiporter 2 (CPA2) transporter (TC 2.A.37) family.</text>
</comment>
<keyword evidence="4" id="KW-0633">Potassium transport</keyword>
<dbReference type="PANTHER" id="PTHR42751:SF3">
    <property type="entry name" value="SODIUM_GLUTAMATE SYMPORTER"/>
    <property type="match status" value="1"/>
</dbReference>
<dbReference type="GO" id="GO:0016020">
    <property type="term" value="C:membrane"/>
    <property type="evidence" value="ECO:0007669"/>
    <property type="project" value="UniProtKB-SubCell"/>
</dbReference>
<dbReference type="EMBL" id="FQZE01000032">
    <property type="protein sequence ID" value="SHJ81957.1"/>
    <property type="molecule type" value="Genomic_DNA"/>
</dbReference>
<evidence type="ECO:0000259" key="9">
    <source>
        <dbReference type="PROSITE" id="PS51201"/>
    </source>
</evidence>
<dbReference type="GO" id="GO:0015297">
    <property type="term" value="F:antiporter activity"/>
    <property type="evidence" value="ECO:0007669"/>
    <property type="project" value="InterPro"/>
</dbReference>
<feature type="transmembrane region" description="Helical" evidence="8">
    <location>
        <begin position="86"/>
        <end position="104"/>
    </location>
</feature>
<evidence type="ECO:0000256" key="2">
    <source>
        <dbReference type="ARBA" id="ARBA00005551"/>
    </source>
</evidence>
<dbReference type="Gene3D" id="1.20.1530.20">
    <property type="match status" value="1"/>
</dbReference>
<dbReference type="InterPro" id="IPR003148">
    <property type="entry name" value="RCK_N"/>
</dbReference>
<reference evidence="11 12" key="1">
    <citation type="submission" date="2016-11" db="EMBL/GenBank/DDBJ databases">
        <authorList>
            <person name="Jaros S."/>
            <person name="Januszkiewicz K."/>
            <person name="Wedrychowicz H."/>
        </authorList>
    </citation>
    <scope>NUCLEOTIDE SEQUENCE [LARGE SCALE GENOMIC DNA]</scope>
    <source>
        <strain evidence="11 12">DSM 27063</strain>
    </source>
</reference>
<dbReference type="PANTHER" id="PTHR42751">
    <property type="entry name" value="SODIUM/HYDROGEN EXCHANGER FAMILY/TRKA DOMAIN PROTEIN"/>
    <property type="match status" value="1"/>
</dbReference>
<proteinExistence type="inferred from homology"/>
<feature type="transmembrane region" description="Helical" evidence="8">
    <location>
        <begin position="31"/>
        <end position="49"/>
    </location>
</feature>
<dbReference type="Gene3D" id="3.30.70.1450">
    <property type="entry name" value="Regulator of K+ conductance, C-terminal domain"/>
    <property type="match status" value="1"/>
</dbReference>
<evidence type="ECO:0000256" key="1">
    <source>
        <dbReference type="ARBA" id="ARBA00004141"/>
    </source>
</evidence>
<dbReference type="RefSeq" id="WP_073172467.1">
    <property type="nucleotide sequence ID" value="NZ_FQZE01000032.1"/>
</dbReference>
<keyword evidence="12" id="KW-1185">Reference proteome</keyword>
<dbReference type="SUPFAM" id="SSF51735">
    <property type="entry name" value="NAD(P)-binding Rossmann-fold domains"/>
    <property type="match status" value="1"/>
</dbReference>
<dbReference type="Pfam" id="PF02254">
    <property type="entry name" value="TrkA_N"/>
    <property type="match status" value="1"/>
</dbReference>
<dbReference type="Gene3D" id="3.40.50.720">
    <property type="entry name" value="NAD(P)-binding Rossmann-like Domain"/>
    <property type="match status" value="1"/>
</dbReference>
<organism evidence="11 12">
    <name type="scientific">Tangfeifania diversioriginum</name>
    <dbReference type="NCBI Taxonomy" id="1168035"/>
    <lineage>
        <taxon>Bacteria</taxon>
        <taxon>Pseudomonadati</taxon>
        <taxon>Bacteroidota</taxon>
        <taxon>Bacteroidia</taxon>
        <taxon>Marinilabiliales</taxon>
        <taxon>Prolixibacteraceae</taxon>
        <taxon>Tangfeifania</taxon>
    </lineage>
</organism>
<dbReference type="InterPro" id="IPR038770">
    <property type="entry name" value="Na+/solute_symporter_sf"/>
</dbReference>
<feature type="transmembrane region" description="Helical" evidence="8">
    <location>
        <begin position="6"/>
        <end position="24"/>
    </location>
</feature>
<dbReference type="AlphaFoldDB" id="A0A1M6MEU1"/>
<feature type="domain" description="RCK N-terminal" evidence="9">
    <location>
        <begin position="409"/>
        <end position="526"/>
    </location>
</feature>
<dbReference type="Proteomes" id="UP000184050">
    <property type="component" value="Unassembled WGS sequence"/>
</dbReference>
<dbReference type="InterPro" id="IPR036721">
    <property type="entry name" value="RCK_C_sf"/>
</dbReference>
<sequence>MELTILRDIVIIFALSTFVNLLFTRLKIPTVVGYLLTGIIAGPHLLALVHEQHNIEILAEIGVVFLLFTIGLEFSLKHLLRIRKIVFFGGLMQVTLTALVFYSLSSFLDIEWKSSLFIGFLVALSSSALVLKLLQERSELTSNYGRTVLGILIFQDLLLVPLLLFTNLMGDPTVDIGNELGLLLIKTTGIILLVYVGNRWLLPKILHFIALAKNQELFMMSIFLICFAIALLTYRLGMSLAFGAFLAGLMISESEYSHNAFGNLLPFKDTFTSFFFVSIGMLLNLSFVTDNILLVAGSVLLVIFLKSIIASITGFVLGHTFRGIVLIGLALSQVGEFSFILAKVGFSYNILSEFSYQLFLAVTVITMAITPFLMGVSLPVANMFLKLPLPGFLVNGLFPLKEVYIPDFKNHLVIIGKDPSALKLSIMAKHYNIKHVSVVFDPTVAKEKMNAGDNVVYGDAVNEPILLKAHVDKAEEVVISIGDIIPSMAIIEKVKKLNSNAFVIVRASHIENVQQLYELGADQVFPEKFEIAIDFFNRVLMKKLYPQKEINRMLAHIRNMNLGAFSEKDMVKRTSILDELPNVNISAIKVEEGSVAEGKTLGESDLRRKTGVTLLAVKRGAEVIEHPTLKTRFLKDDVIYVMGNPEQANLAGELFSS</sequence>
<feature type="domain" description="RCK C-terminal" evidence="10">
    <location>
        <begin position="573"/>
        <end position="657"/>
    </location>
</feature>
<feature type="transmembrane region" description="Helical" evidence="8">
    <location>
        <begin position="180"/>
        <end position="201"/>
    </location>
</feature>
<keyword evidence="5 8" id="KW-0812">Transmembrane</keyword>
<dbReference type="PROSITE" id="PS51201">
    <property type="entry name" value="RCK_N"/>
    <property type="match status" value="1"/>
</dbReference>
<feature type="transmembrane region" description="Helical" evidence="8">
    <location>
        <begin position="55"/>
        <end position="74"/>
    </location>
</feature>
<dbReference type="OrthoDB" id="9781411at2"/>
<feature type="transmembrane region" description="Helical" evidence="8">
    <location>
        <begin position="116"/>
        <end position="135"/>
    </location>
</feature>
<evidence type="ECO:0000313" key="12">
    <source>
        <dbReference type="Proteomes" id="UP000184050"/>
    </source>
</evidence>
<keyword evidence="3" id="KW-0813">Transport</keyword>
<gene>
    <name evidence="11" type="ORF">SAMN05444280_13237</name>
</gene>
<feature type="transmembrane region" description="Helical" evidence="8">
    <location>
        <begin position="271"/>
        <end position="288"/>
    </location>
</feature>
<evidence type="ECO:0000256" key="3">
    <source>
        <dbReference type="ARBA" id="ARBA00022448"/>
    </source>
</evidence>
<dbReference type="STRING" id="1168035.SAMN05444280_13237"/>
<evidence type="ECO:0000256" key="8">
    <source>
        <dbReference type="SAM" id="Phobius"/>
    </source>
</evidence>
<comment type="subcellular location">
    <subcellularLocation>
        <location evidence="1">Membrane</location>
        <topology evidence="1">Multi-pass membrane protein</topology>
    </subcellularLocation>
</comment>
<dbReference type="SUPFAM" id="SSF116726">
    <property type="entry name" value="TrkA C-terminal domain-like"/>
    <property type="match status" value="1"/>
</dbReference>
<dbReference type="GO" id="GO:1902600">
    <property type="term" value="P:proton transmembrane transport"/>
    <property type="evidence" value="ECO:0007669"/>
    <property type="project" value="InterPro"/>
</dbReference>
<evidence type="ECO:0000313" key="11">
    <source>
        <dbReference type="EMBL" id="SHJ81957.1"/>
    </source>
</evidence>
<dbReference type="Pfam" id="PF02080">
    <property type="entry name" value="TrkA_C"/>
    <property type="match status" value="1"/>
</dbReference>
<feature type="transmembrane region" description="Helical" evidence="8">
    <location>
        <begin position="323"/>
        <end position="346"/>
    </location>
</feature>
<keyword evidence="4" id="KW-0630">Potassium</keyword>
<feature type="transmembrane region" description="Helical" evidence="8">
    <location>
        <begin position="147"/>
        <end position="168"/>
    </location>
</feature>
<keyword evidence="7 8" id="KW-0472">Membrane</keyword>
<protein>
    <submittedName>
        <fullName evidence="11">Kef-type potassium/proton antiporter, CPA2 family</fullName>
    </submittedName>
</protein>
<feature type="transmembrane region" description="Helical" evidence="8">
    <location>
        <begin position="293"/>
        <end position="317"/>
    </location>
</feature>
<dbReference type="GO" id="GO:0008324">
    <property type="term" value="F:monoatomic cation transmembrane transporter activity"/>
    <property type="evidence" value="ECO:0007669"/>
    <property type="project" value="InterPro"/>
</dbReference>
<evidence type="ECO:0000256" key="7">
    <source>
        <dbReference type="ARBA" id="ARBA00023136"/>
    </source>
</evidence>
<dbReference type="InterPro" id="IPR036291">
    <property type="entry name" value="NAD(P)-bd_dom_sf"/>
</dbReference>
<name>A0A1M6MEU1_9BACT</name>
<dbReference type="Pfam" id="PF00999">
    <property type="entry name" value="Na_H_Exchanger"/>
    <property type="match status" value="1"/>
</dbReference>
<keyword evidence="4" id="KW-0406">Ion transport</keyword>
<feature type="transmembrane region" description="Helical" evidence="8">
    <location>
        <begin position="222"/>
        <end position="251"/>
    </location>
</feature>
<feature type="transmembrane region" description="Helical" evidence="8">
    <location>
        <begin position="358"/>
        <end position="380"/>
    </location>
</feature>
<dbReference type="GO" id="GO:0006813">
    <property type="term" value="P:potassium ion transport"/>
    <property type="evidence" value="ECO:0007669"/>
    <property type="project" value="UniProtKB-KW"/>
</dbReference>
<keyword evidence="6 8" id="KW-1133">Transmembrane helix</keyword>
<evidence type="ECO:0000259" key="10">
    <source>
        <dbReference type="PROSITE" id="PS51202"/>
    </source>
</evidence>
<evidence type="ECO:0000256" key="5">
    <source>
        <dbReference type="ARBA" id="ARBA00022692"/>
    </source>
</evidence>